<keyword evidence="3" id="KW-0378">Hydrolase</keyword>
<evidence type="ECO:0000256" key="1">
    <source>
        <dbReference type="SAM" id="Phobius"/>
    </source>
</evidence>
<evidence type="ECO:0000313" key="4">
    <source>
        <dbReference type="Proteomes" id="UP001232725"/>
    </source>
</evidence>
<dbReference type="PANTHER" id="PTHR24094:SF15">
    <property type="entry name" value="AMP-DEPENDENT SYNTHETASE_LIGASE DOMAIN-CONTAINING PROTEIN-RELATED"/>
    <property type="match status" value="1"/>
</dbReference>
<proteinExistence type="predicted"/>
<feature type="domain" description="GmrSD restriction endonucleases C-terminal" evidence="2">
    <location>
        <begin position="112"/>
        <end position="253"/>
    </location>
</feature>
<reference evidence="3 4" key="1">
    <citation type="submission" date="2023-08" db="EMBL/GenBank/DDBJ databases">
        <title>Arthrobacter horti sp. nov., isolated from forest soil.</title>
        <authorList>
            <person name="Park M."/>
        </authorList>
    </citation>
    <scope>NUCLEOTIDE SEQUENCE [LARGE SCALE GENOMIC DNA]</scope>
    <source>
        <strain evidence="3 4">YJM1</strain>
    </source>
</reference>
<dbReference type="Proteomes" id="UP001232725">
    <property type="component" value="Unassembled WGS sequence"/>
</dbReference>
<keyword evidence="1" id="KW-1133">Transmembrane helix</keyword>
<keyword evidence="1" id="KW-0812">Transmembrane</keyword>
<gene>
    <name evidence="3" type="ORF">Q9R02_00440</name>
</gene>
<accession>A0ABT9IJ59</accession>
<keyword evidence="1" id="KW-0472">Membrane</keyword>
<keyword evidence="3" id="KW-0255">Endonuclease</keyword>
<keyword evidence="3" id="KW-0540">Nuclease</keyword>
<dbReference type="RefSeq" id="WP_305994673.1">
    <property type="nucleotide sequence ID" value="NZ_JAVALS010000001.1"/>
</dbReference>
<feature type="transmembrane region" description="Helical" evidence="1">
    <location>
        <begin position="17"/>
        <end position="38"/>
    </location>
</feature>
<evidence type="ECO:0000259" key="2">
    <source>
        <dbReference type="Pfam" id="PF07510"/>
    </source>
</evidence>
<protein>
    <submittedName>
        <fullName evidence="3">HNH endonuclease family protein</fullName>
    </submittedName>
</protein>
<dbReference type="PANTHER" id="PTHR24094">
    <property type="entry name" value="SECRETED PROTEIN"/>
    <property type="match status" value="1"/>
</dbReference>
<sequence length="267" mass="29326">MSQTWVQYRQRRRRSRIAAAALSFLTAALVALLGWFFLRGQFGLPGSGQGPSQARVYDPAWMKPVRAPRAVPAEGALALLESLPVAPKDVADHYQRTAFGQAWADEDRNGCDTRNDVLRRDLDAVTFTSGSERSLCRVATGELWDPYTGKRIAFRRGERSSQNVQIDHVVALGEAWKSGAARLSPGLRQTLANDPLNLLAVDGPANQQKSAQDASTWLPANRVFRCHYVARQISVKYSYGLSVGPEEKAAMRRVLGGCPEQQSISGS</sequence>
<name>A0ABT9IJ59_9MICC</name>
<dbReference type="EMBL" id="JAVALS010000001">
    <property type="protein sequence ID" value="MDP5225626.1"/>
    <property type="molecule type" value="Genomic_DNA"/>
</dbReference>
<dbReference type="Pfam" id="PF07510">
    <property type="entry name" value="GmrSD_C"/>
    <property type="match status" value="1"/>
</dbReference>
<dbReference type="InterPro" id="IPR011089">
    <property type="entry name" value="GmrSD_C"/>
</dbReference>
<comment type="caution">
    <text evidence="3">The sequence shown here is derived from an EMBL/GenBank/DDBJ whole genome shotgun (WGS) entry which is preliminary data.</text>
</comment>
<keyword evidence="4" id="KW-1185">Reference proteome</keyword>
<dbReference type="GO" id="GO:0004519">
    <property type="term" value="F:endonuclease activity"/>
    <property type="evidence" value="ECO:0007669"/>
    <property type="project" value="UniProtKB-KW"/>
</dbReference>
<evidence type="ECO:0000313" key="3">
    <source>
        <dbReference type="EMBL" id="MDP5225626.1"/>
    </source>
</evidence>
<organism evidence="3 4">
    <name type="scientific">Arthrobacter horti</name>
    <dbReference type="NCBI Taxonomy" id="3068273"/>
    <lineage>
        <taxon>Bacteria</taxon>
        <taxon>Bacillati</taxon>
        <taxon>Actinomycetota</taxon>
        <taxon>Actinomycetes</taxon>
        <taxon>Micrococcales</taxon>
        <taxon>Micrococcaceae</taxon>
        <taxon>Arthrobacter</taxon>
    </lineage>
</organism>